<dbReference type="GO" id="GO:0004422">
    <property type="term" value="F:hypoxanthine phosphoribosyltransferase activity"/>
    <property type="evidence" value="ECO:0007669"/>
    <property type="project" value="TreeGrafter"/>
</dbReference>
<gene>
    <name evidence="1" type="ORF">CON71_17610</name>
</gene>
<dbReference type="GO" id="GO:0005829">
    <property type="term" value="C:cytosol"/>
    <property type="evidence" value="ECO:0007669"/>
    <property type="project" value="TreeGrafter"/>
</dbReference>
<dbReference type="GO" id="GO:0046100">
    <property type="term" value="P:hypoxanthine metabolic process"/>
    <property type="evidence" value="ECO:0007669"/>
    <property type="project" value="TreeGrafter"/>
</dbReference>
<evidence type="ECO:0000313" key="1">
    <source>
        <dbReference type="EMBL" id="PEA88700.1"/>
    </source>
</evidence>
<proteinExistence type="predicted"/>
<dbReference type="GO" id="GO:0000287">
    <property type="term" value="F:magnesium ion binding"/>
    <property type="evidence" value="ECO:0007669"/>
    <property type="project" value="TreeGrafter"/>
</dbReference>
<dbReference type="GO" id="GO:0032264">
    <property type="term" value="P:IMP salvage"/>
    <property type="evidence" value="ECO:0007669"/>
    <property type="project" value="TreeGrafter"/>
</dbReference>
<dbReference type="GO" id="GO:0032263">
    <property type="term" value="P:GMP salvage"/>
    <property type="evidence" value="ECO:0007669"/>
    <property type="project" value="TreeGrafter"/>
</dbReference>
<dbReference type="GO" id="GO:0006178">
    <property type="term" value="P:guanine salvage"/>
    <property type="evidence" value="ECO:0007669"/>
    <property type="project" value="TreeGrafter"/>
</dbReference>
<reference evidence="1 2" key="1">
    <citation type="submission" date="2017-09" db="EMBL/GenBank/DDBJ databases">
        <title>Large-scale bioinformatics analysis of Bacillus genomes uncovers conserved roles of natural products in bacterial physiology.</title>
        <authorList>
            <consortium name="Agbiome Team Llc"/>
            <person name="Bleich R.M."/>
            <person name="Grubbs K.J."/>
            <person name="Santa Maria K.C."/>
            <person name="Allen S.E."/>
            <person name="Farag S."/>
            <person name="Shank E.A."/>
            <person name="Bowers A."/>
        </authorList>
    </citation>
    <scope>NUCLEOTIDE SEQUENCE [LARGE SCALE GENOMIC DNA]</scope>
    <source>
        <strain evidence="1 2">AFS089089</strain>
    </source>
</reference>
<protein>
    <submittedName>
        <fullName evidence="1">Uncharacterized protein</fullName>
    </submittedName>
</protein>
<dbReference type="Gene3D" id="3.40.50.2020">
    <property type="match status" value="2"/>
</dbReference>
<organism evidence="1 2">
    <name type="scientific">Bacillus thuringiensis</name>
    <dbReference type="NCBI Taxonomy" id="1428"/>
    <lineage>
        <taxon>Bacteria</taxon>
        <taxon>Bacillati</taxon>
        <taxon>Bacillota</taxon>
        <taxon>Bacilli</taxon>
        <taxon>Bacillales</taxon>
        <taxon>Bacillaceae</taxon>
        <taxon>Bacillus</taxon>
        <taxon>Bacillus cereus group</taxon>
    </lineage>
</organism>
<dbReference type="EMBL" id="NVNL01000025">
    <property type="protein sequence ID" value="PEA88700.1"/>
    <property type="molecule type" value="Genomic_DNA"/>
</dbReference>
<dbReference type="SUPFAM" id="SSF53271">
    <property type="entry name" value="PRTase-like"/>
    <property type="match status" value="1"/>
</dbReference>
<comment type="caution">
    <text evidence="1">The sequence shown here is derived from an EMBL/GenBank/DDBJ whole genome shotgun (WGS) entry which is preliminary data.</text>
</comment>
<sequence length="112" mass="13228">MSIEINNKLIFEETLQTRIKELALQIEHDFKNEEIILITVLKDSFIFVSGLTPHFLKEHFYIYKPKALKFCSLLDKPERRKVDLDVEYVSFRIPDECIGSVVKAEKSINRNR</sequence>
<dbReference type="InterPro" id="IPR029057">
    <property type="entry name" value="PRTase-like"/>
</dbReference>
<accession>A0A9X6Y9X6</accession>
<dbReference type="AlphaFoldDB" id="A0A9X6Y9X6"/>
<dbReference type="PANTHER" id="PTHR43340">
    <property type="entry name" value="HYPOXANTHINE-GUANINE PHOSPHORIBOSYLTRANSFERASE"/>
    <property type="match status" value="1"/>
</dbReference>
<name>A0A9X6Y9X6_BACTU</name>
<dbReference type="Proteomes" id="UP000220702">
    <property type="component" value="Unassembled WGS sequence"/>
</dbReference>
<evidence type="ECO:0000313" key="2">
    <source>
        <dbReference type="Proteomes" id="UP000220702"/>
    </source>
</evidence>
<dbReference type="InterPro" id="IPR050408">
    <property type="entry name" value="HGPRT"/>
</dbReference>
<dbReference type="PANTHER" id="PTHR43340:SF1">
    <property type="entry name" value="HYPOXANTHINE PHOSPHORIBOSYLTRANSFERASE"/>
    <property type="match status" value="1"/>
</dbReference>